<dbReference type="InterPro" id="IPR020841">
    <property type="entry name" value="PKS_Beta-ketoAc_synthase_dom"/>
</dbReference>
<dbReference type="SUPFAM" id="SSF51735">
    <property type="entry name" value="NAD(P)-binding Rossmann-fold domains"/>
    <property type="match status" value="2"/>
</dbReference>
<dbReference type="InterPro" id="IPR049490">
    <property type="entry name" value="C883_1060-like_KR_N"/>
</dbReference>
<evidence type="ECO:0000313" key="8">
    <source>
        <dbReference type="Proteomes" id="UP001183176"/>
    </source>
</evidence>
<dbReference type="InterPro" id="IPR014031">
    <property type="entry name" value="Ketoacyl_synth_C"/>
</dbReference>
<dbReference type="InterPro" id="IPR001227">
    <property type="entry name" value="Ac_transferase_dom_sf"/>
</dbReference>
<dbReference type="Pfam" id="PF00109">
    <property type="entry name" value="ketoacyl-synt"/>
    <property type="match status" value="1"/>
</dbReference>
<sequence length="1331" mass="141044">MTETDAGTDAGTHVGTDYDSAVALVGMSGRFPGARSVGDLWQNLLAGVKGLREFTDEELIAAGAEPGRLADPRYVRTGGALDEPDWFDASVFGINPREAETMDPQHRLFLECSWEAMEGAGYCPTDMPGQVAVFAGCGFPDYIVQNLQQLAGEPGGALLMAVGNERDSLASLVSYKLGLRGPAIAVQTFCSTSMVAVHLACQSLLTYECDIAVAGGAYIPLPQPSGYLYEQGGITSPDGRVRSLDAEANGTVMGSGVGAVTLKRMSDALADGDLIHAVILGSAVNNDGRVRAGYTAPGVDGEAEVMELALGVAGVKPESIGYVECHATGTTLGDSIELAALNRVFSQARDTPCVLSTLKPSLGHLDRASGVTGLMRAAMNLKHGVLPSTPNYQSPNPALANAGDRFTVLTEHQPWPEGAHPRRAGVSSFGLGGTNAHVVMEQPPLRAARPARPGPQLLTFSAVDDKALAKVTERLRNHLAGHAEDDLADVAFTLQVSRGGFALRRAVVCSDSDDALAALADPARWIDGKTQRRDPKVALVAPETEVPTGWWQDLRAAIAGLRGTAGPTASATDEATLSALADGLSGLGVQLLRGGSDETAAVERIVVAPESGEPASQWLLATIARLWQAGSTINWPALHHGGGQRVELPTYAFQRRRYWIEAKSTVEVPNVWWSAPTTTTRTFDRAQWAYQPTWQVQPHLVANLDEQLRLAGPWLVFSADTTGEALIARLSGSGAEVLAVRPGEEFDQDDAGDYTVRVDSKTDMAELVGSLMVSPRSIVHGFSLASAEAGSTDPVEHFTAEQHRGFYSALALTAELVDDTGAAPRAELVLLTSGAVGVVGSDLRHPEHATLAALAPSLSQENPRLRSRHIDVDTVPEGNARALSRTITEILTTAVLPHEGPVAVRTGEAWLRRYQPFAIEEPTEQDPPIRAGDTVLITGGLGDIGLVLSRHLASRYGAKLVLTARSALPPREEWDAYLAEVPGGGERTARHIKSVLDLEQRGAQVLAMSADVADTVQMQAVIDAGVERFGGIDVVVHGAGVQDGAFFNFAHLMDRAACQAHFDAKVTGFHVLQQVLGDHARDRRITMSSLAAVLGGMTLAPYASANAGLDAYTRVARSADAGRWITIDWDTWNIDPERLQGHGPGVTDYAMMPAEAVDVFERSLAAGAQVGHLVISTGSLGNRLEQWVTGDLHDVDDDEATDDRERHPRPDLSTPYVTPKEGTETVVAEIWSRVLRIEPIGTADNFFELGGHSLIAIDLTARIRKSFGISIPVTGLLECPTVRQLANLIDSTVAGESGRAAEDDSTAADAGLADRDAGDAAGQEANADATA</sequence>
<evidence type="ECO:0000256" key="3">
    <source>
        <dbReference type="ARBA" id="ARBA00022679"/>
    </source>
</evidence>
<dbReference type="CDD" id="cd00833">
    <property type="entry name" value="PKS"/>
    <property type="match status" value="1"/>
</dbReference>
<dbReference type="Gene3D" id="1.10.1200.10">
    <property type="entry name" value="ACP-like"/>
    <property type="match status" value="1"/>
</dbReference>
<evidence type="ECO:0000256" key="2">
    <source>
        <dbReference type="ARBA" id="ARBA00022553"/>
    </source>
</evidence>
<feature type="domain" description="Carrier" evidence="5">
    <location>
        <begin position="1218"/>
        <end position="1293"/>
    </location>
</feature>
<dbReference type="Pfam" id="PF21394">
    <property type="entry name" value="Beta-ketacyl_N"/>
    <property type="match status" value="1"/>
</dbReference>
<dbReference type="PANTHER" id="PTHR43775">
    <property type="entry name" value="FATTY ACID SYNTHASE"/>
    <property type="match status" value="1"/>
</dbReference>
<evidence type="ECO:0000256" key="4">
    <source>
        <dbReference type="SAM" id="MobiDB-lite"/>
    </source>
</evidence>
<evidence type="ECO:0000313" key="7">
    <source>
        <dbReference type="EMBL" id="MDT0261979.1"/>
    </source>
</evidence>
<evidence type="ECO:0000259" key="6">
    <source>
        <dbReference type="PROSITE" id="PS52004"/>
    </source>
</evidence>
<dbReference type="EMBL" id="JAVREH010000012">
    <property type="protein sequence ID" value="MDT0261979.1"/>
    <property type="molecule type" value="Genomic_DNA"/>
</dbReference>
<dbReference type="InterPro" id="IPR036291">
    <property type="entry name" value="NAD(P)-bd_dom_sf"/>
</dbReference>
<dbReference type="Gene3D" id="3.30.70.3290">
    <property type="match status" value="1"/>
</dbReference>
<reference evidence="8" key="1">
    <citation type="submission" date="2023-07" db="EMBL/GenBank/DDBJ databases">
        <title>30 novel species of actinomycetes from the DSMZ collection.</title>
        <authorList>
            <person name="Nouioui I."/>
        </authorList>
    </citation>
    <scope>NUCLEOTIDE SEQUENCE [LARGE SCALE GENOMIC DNA]</scope>
    <source>
        <strain evidence="8">DSM 44399</strain>
    </source>
</reference>
<dbReference type="InterPro" id="IPR014030">
    <property type="entry name" value="Ketoacyl_synth_N"/>
</dbReference>
<name>A0ABU2JBY3_9ACTN</name>
<dbReference type="SMART" id="SM00822">
    <property type="entry name" value="PKS_KR"/>
    <property type="match status" value="1"/>
</dbReference>
<dbReference type="Pfam" id="PF08659">
    <property type="entry name" value="KR"/>
    <property type="match status" value="1"/>
</dbReference>
<feature type="region of interest" description="Disordered" evidence="4">
    <location>
        <begin position="1295"/>
        <end position="1331"/>
    </location>
</feature>
<organism evidence="7 8">
    <name type="scientific">Jatrophihabitans lederbergiae</name>
    <dbReference type="NCBI Taxonomy" id="3075547"/>
    <lineage>
        <taxon>Bacteria</taxon>
        <taxon>Bacillati</taxon>
        <taxon>Actinomycetota</taxon>
        <taxon>Actinomycetes</taxon>
        <taxon>Jatrophihabitantales</taxon>
        <taxon>Jatrophihabitantaceae</taxon>
        <taxon>Jatrophihabitans</taxon>
    </lineage>
</organism>
<dbReference type="InterPro" id="IPR057326">
    <property type="entry name" value="KR_dom"/>
</dbReference>
<evidence type="ECO:0000256" key="1">
    <source>
        <dbReference type="ARBA" id="ARBA00022450"/>
    </source>
</evidence>
<dbReference type="SUPFAM" id="SSF47336">
    <property type="entry name" value="ACP-like"/>
    <property type="match status" value="1"/>
</dbReference>
<protein>
    <submittedName>
        <fullName evidence="7">SDR family NAD(P)-dependent oxidoreductase</fullName>
    </submittedName>
</protein>
<proteinExistence type="predicted"/>
<accession>A0ABU2JBY3</accession>
<dbReference type="InterPro" id="IPR016039">
    <property type="entry name" value="Thiolase-like"/>
</dbReference>
<dbReference type="Gene3D" id="3.40.50.720">
    <property type="entry name" value="NAD(P)-binding Rossmann-like Domain"/>
    <property type="match status" value="1"/>
</dbReference>
<dbReference type="SMART" id="SM00825">
    <property type="entry name" value="PKS_KS"/>
    <property type="match status" value="1"/>
</dbReference>
<dbReference type="Gene3D" id="3.40.366.10">
    <property type="entry name" value="Malonyl-Coenzyme A Acyl Carrier Protein, domain 2"/>
    <property type="match status" value="1"/>
</dbReference>
<dbReference type="Gene3D" id="1.10.1240.100">
    <property type="match status" value="1"/>
</dbReference>
<dbReference type="InterPro" id="IPR006162">
    <property type="entry name" value="Ppantetheine_attach_site"/>
</dbReference>
<dbReference type="Pfam" id="PF00550">
    <property type="entry name" value="PP-binding"/>
    <property type="match status" value="1"/>
</dbReference>
<dbReference type="Proteomes" id="UP001183176">
    <property type="component" value="Unassembled WGS sequence"/>
</dbReference>
<dbReference type="Pfam" id="PF02801">
    <property type="entry name" value="Ketoacyl-synt_C"/>
    <property type="match status" value="1"/>
</dbReference>
<dbReference type="SMART" id="SM00823">
    <property type="entry name" value="PKS_PP"/>
    <property type="match status" value="1"/>
</dbReference>
<dbReference type="InterPro" id="IPR020806">
    <property type="entry name" value="PKS_PP-bd"/>
</dbReference>
<dbReference type="Gene3D" id="3.40.47.10">
    <property type="match status" value="1"/>
</dbReference>
<dbReference type="PROSITE" id="PS00012">
    <property type="entry name" value="PHOSPHOPANTETHEINE"/>
    <property type="match status" value="1"/>
</dbReference>
<dbReference type="PROSITE" id="PS50075">
    <property type="entry name" value="CARRIER"/>
    <property type="match status" value="1"/>
</dbReference>
<keyword evidence="3" id="KW-0808">Transferase</keyword>
<feature type="domain" description="Ketosynthase family 3 (KS3)" evidence="6">
    <location>
        <begin position="19"/>
        <end position="442"/>
    </location>
</feature>
<keyword evidence="1" id="KW-0596">Phosphopantetheine</keyword>
<dbReference type="PANTHER" id="PTHR43775:SF37">
    <property type="entry name" value="SI:DKEY-61P9.11"/>
    <property type="match status" value="1"/>
</dbReference>
<keyword evidence="2" id="KW-0597">Phosphoprotein</keyword>
<gene>
    <name evidence="7" type="ORF">RM423_11280</name>
</gene>
<feature type="region of interest" description="Disordered" evidence="4">
    <location>
        <begin position="1194"/>
        <end position="1218"/>
    </location>
</feature>
<dbReference type="Pfam" id="PF22621">
    <property type="entry name" value="CurL-like_PKS_C"/>
    <property type="match status" value="1"/>
</dbReference>
<evidence type="ECO:0000259" key="5">
    <source>
        <dbReference type="PROSITE" id="PS50075"/>
    </source>
</evidence>
<dbReference type="SUPFAM" id="SSF53901">
    <property type="entry name" value="Thiolase-like"/>
    <property type="match status" value="1"/>
</dbReference>
<dbReference type="RefSeq" id="WP_311423133.1">
    <property type="nucleotide sequence ID" value="NZ_JAVREH010000012.1"/>
</dbReference>
<keyword evidence="8" id="KW-1185">Reference proteome</keyword>
<comment type="caution">
    <text evidence="7">The sequence shown here is derived from an EMBL/GenBank/DDBJ whole genome shotgun (WGS) entry which is preliminary data.</text>
</comment>
<dbReference type="PROSITE" id="PS52004">
    <property type="entry name" value="KS3_2"/>
    <property type="match status" value="1"/>
</dbReference>
<dbReference type="InterPro" id="IPR036736">
    <property type="entry name" value="ACP-like_sf"/>
</dbReference>
<dbReference type="CDD" id="cd08953">
    <property type="entry name" value="KR_2_SDR_x"/>
    <property type="match status" value="1"/>
</dbReference>
<dbReference type="InterPro" id="IPR050091">
    <property type="entry name" value="PKS_NRPS_Biosynth_Enz"/>
</dbReference>
<dbReference type="InterPro" id="IPR013968">
    <property type="entry name" value="PKS_KR"/>
</dbReference>
<dbReference type="InterPro" id="IPR009081">
    <property type="entry name" value="PP-bd_ACP"/>
</dbReference>